<feature type="chain" id="PRO_5002872754" evidence="2">
    <location>
        <begin position="24"/>
        <end position="246"/>
    </location>
</feature>
<feature type="compositionally biased region" description="Pro residues" evidence="1">
    <location>
        <begin position="109"/>
        <end position="142"/>
    </location>
</feature>
<protein>
    <submittedName>
        <fullName evidence="3">Uncharacterized protein</fullName>
    </submittedName>
</protein>
<evidence type="ECO:0000256" key="1">
    <source>
        <dbReference type="SAM" id="MobiDB-lite"/>
    </source>
</evidence>
<evidence type="ECO:0000313" key="3">
    <source>
        <dbReference type="EMBL" id="ACL64148.1"/>
    </source>
</evidence>
<gene>
    <name evidence="3" type="ordered locus">A2cp1_0796</name>
</gene>
<sequence length="246" mass="28116">MTPTRLVLALALALPLLPQPARAQVRAQLRIDLPISPRLVVIQPGVQVVPEYQDEVFHQGGWYWLRREDRWYRAQSPRAAFVMVEPRIVPRVLVTLAPGRYRNWQPVEAAPPPPPPPPQYRPGPPPPPPEYRPAPPPPPPRYAPANVVRAKELNAGYVRARVIYAKEVRAYEGRIGRMVRDDQWKRGMRKHGGGRIEAEELEADVIYVKELNADWIDAAEIHAKEIRIGEGDDDRHGHDRDGDWQR</sequence>
<feature type="region of interest" description="Disordered" evidence="1">
    <location>
        <begin position="107"/>
        <end position="143"/>
    </location>
</feature>
<accession>B8JDQ3</accession>
<evidence type="ECO:0000256" key="2">
    <source>
        <dbReference type="SAM" id="SignalP"/>
    </source>
</evidence>
<feature type="signal peptide" evidence="2">
    <location>
        <begin position="1"/>
        <end position="23"/>
    </location>
</feature>
<evidence type="ECO:0000313" key="4">
    <source>
        <dbReference type="Proteomes" id="UP000007089"/>
    </source>
</evidence>
<dbReference type="EMBL" id="CP001359">
    <property type="protein sequence ID" value="ACL64148.1"/>
    <property type="molecule type" value="Genomic_DNA"/>
</dbReference>
<dbReference type="RefSeq" id="WP_012632167.1">
    <property type="nucleotide sequence ID" value="NC_011891.1"/>
</dbReference>
<organism evidence="3 4">
    <name type="scientific">Anaeromyxobacter dehalogenans (strain ATCC BAA-258 / DSM 21875 / 2CP-1)</name>
    <dbReference type="NCBI Taxonomy" id="455488"/>
    <lineage>
        <taxon>Bacteria</taxon>
        <taxon>Pseudomonadati</taxon>
        <taxon>Myxococcota</taxon>
        <taxon>Myxococcia</taxon>
        <taxon>Myxococcales</taxon>
        <taxon>Cystobacterineae</taxon>
        <taxon>Anaeromyxobacteraceae</taxon>
        <taxon>Anaeromyxobacter</taxon>
    </lineage>
</organism>
<dbReference type="KEGG" id="acp:A2cp1_0796"/>
<feature type="region of interest" description="Disordered" evidence="1">
    <location>
        <begin position="226"/>
        <end position="246"/>
    </location>
</feature>
<dbReference type="Proteomes" id="UP000007089">
    <property type="component" value="Chromosome"/>
</dbReference>
<keyword evidence="2" id="KW-0732">Signal</keyword>
<dbReference type="AlphaFoldDB" id="B8JDQ3"/>
<keyword evidence="4" id="KW-1185">Reference proteome</keyword>
<reference evidence="3" key="1">
    <citation type="submission" date="2009-01" db="EMBL/GenBank/DDBJ databases">
        <title>Complete sequence of Anaeromyxobacter dehalogenans 2CP-1.</title>
        <authorList>
            <consortium name="US DOE Joint Genome Institute"/>
            <person name="Lucas S."/>
            <person name="Copeland A."/>
            <person name="Lapidus A."/>
            <person name="Glavina del Rio T."/>
            <person name="Dalin E."/>
            <person name="Tice H."/>
            <person name="Bruce D."/>
            <person name="Goodwin L."/>
            <person name="Pitluck S."/>
            <person name="Saunders E."/>
            <person name="Brettin T."/>
            <person name="Detter J.C."/>
            <person name="Han C."/>
            <person name="Larimer F."/>
            <person name="Land M."/>
            <person name="Hauser L."/>
            <person name="Kyrpides N."/>
            <person name="Ovchinnikova G."/>
            <person name="Beliaev A.S."/>
            <person name="Richardson P."/>
        </authorList>
    </citation>
    <scope>NUCLEOTIDE SEQUENCE</scope>
    <source>
        <strain evidence="3">2CP-1</strain>
    </source>
</reference>
<dbReference type="HOGENOM" id="CLU_1136206_0_0_7"/>
<proteinExistence type="predicted"/>
<name>B8JDQ3_ANAD2</name>